<evidence type="ECO:0000313" key="6">
    <source>
        <dbReference type="EMBL" id="KAK9120450.1"/>
    </source>
</evidence>
<keyword evidence="7" id="KW-1185">Reference proteome</keyword>
<keyword evidence="2" id="KW-0804">Transcription</keyword>
<dbReference type="Proteomes" id="UP001420932">
    <property type="component" value="Unassembled WGS sequence"/>
</dbReference>
<comment type="caution">
    <text evidence="6">The sequence shown here is derived from an EMBL/GenBank/DDBJ whole genome shotgun (WGS) entry which is preliminary data.</text>
</comment>
<evidence type="ECO:0000256" key="1">
    <source>
        <dbReference type="ARBA" id="ARBA00023015"/>
    </source>
</evidence>
<evidence type="ECO:0000256" key="4">
    <source>
        <dbReference type="SAM" id="MobiDB-lite"/>
    </source>
</evidence>
<dbReference type="GO" id="GO:0006355">
    <property type="term" value="P:regulation of DNA-templated transcription"/>
    <property type="evidence" value="ECO:0007669"/>
    <property type="project" value="InterPro"/>
</dbReference>
<dbReference type="CDD" id="cd18918">
    <property type="entry name" value="bHLH_AtMYC1_like"/>
    <property type="match status" value="1"/>
</dbReference>
<evidence type="ECO:0000256" key="3">
    <source>
        <dbReference type="ARBA" id="ARBA00023242"/>
    </source>
</evidence>
<dbReference type="SMART" id="SM00353">
    <property type="entry name" value="HLH"/>
    <property type="match status" value="1"/>
</dbReference>
<keyword evidence="3" id="KW-0539">Nucleus</keyword>
<dbReference type="PANTHER" id="PTHR46834:SF1">
    <property type="entry name" value="TRANSCRIPTION FACTOR BHLH10"/>
    <property type="match status" value="1"/>
</dbReference>
<accession>A0AAP0ISM8</accession>
<protein>
    <recommendedName>
        <fullName evidence="5">BHLH domain-containing protein</fullName>
    </recommendedName>
</protein>
<dbReference type="InterPro" id="IPR045896">
    <property type="entry name" value="MYC1-like_bHLH"/>
</dbReference>
<dbReference type="InterPro" id="IPR045895">
    <property type="entry name" value="bHLH91-like"/>
</dbReference>
<sequence length="495" mass="54178">MLMGGSSSTANSNNSLEEQNIKSTTNSAFSLENLSTHHPSLEFELDHEFNTNLILQDVLNNHHQSGVGVGVGGDQPCLDQINWDTTPTTNTDHGVLIHDHDHHQIPIHHQHQDNNFQCFNSIYGSTPTTPDLLNLLQLPRCPVSSMLPSPSISFTNPTRNSLDIFGAADGGGGVNVLYDPPLHLSNLPPQPPLFRELLHSLPHNVYNMSGSRGTASTTSATNNGGSLFGGMDERDVNGVSGGGGGVFQDGEINIGRQFENSVLDFRRERSGGVGGGGVGRGGGVELRGANHFATERQRREQLNAKFQALKQLVPNPTKSDRASIVGDAIEYIKELLRTVDELKILVEKKRCGRERSSKRLKTENEPECDAENSPTKPKTTLADREQSFNGSLRSSWLQRKSKETEVDVRIIDDEVTIKLIQRKKMHCLLSVSRILDELQLDLLHVSGGNIGDYYSFLFNTKIYEGSSVYASAIAKKLIEAVDKQHAAFQPAGSSL</sequence>
<dbReference type="GO" id="GO:0048658">
    <property type="term" value="P:anther wall tapetum development"/>
    <property type="evidence" value="ECO:0007669"/>
    <property type="project" value="InterPro"/>
</dbReference>
<evidence type="ECO:0000256" key="2">
    <source>
        <dbReference type="ARBA" id="ARBA00023163"/>
    </source>
</evidence>
<proteinExistence type="predicted"/>
<dbReference type="PROSITE" id="PS50888">
    <property type="entry name" value="BHLH"/>
    <property type="match status" value="1"/>
</dbReference>
<name>A0AAP0ISM8_9MAGN</name>
<gene>
    <name evidence="6" type="ORF">Syun_018067</name>
</gene>
<feature type="domain" description="BHLH" evidence="5">
    <location>
        <begin position="286"/>
        <end position="335"/>
    </location>
</feature>
<dbReference type="Gene3D" id="4.10.280.10">
    <property type="entry name" value="Helix-loop-helix DNA-binding domain"/>
    <property type="match status" value="1"/>
</dbReference>
<dbReference type="AlphaFoldDB" id="A0AAP0ISM8"/>
<dbReference type="SUPFAM" id="SSF47459">
    <property type="entry name" value="HLH, helix-loop-helix DNA-binding domain"/>
    <property type="match status" value="1"/>
</dbReference>
<evidence type="ECO:0000313" key="7">
    <source>
        <dbReference type="Proteomes" id="UP001420932"/>
    </source>
</evidence>
<organism evidence="6 7">
    <name type="scientific">Stephania yunnanensis</name>
    <dbReference type="NCBI Taxonomy" id="152371"/>
    <lineage>
        <taxon>Eukaryota</taxon>
        <taxon>Viridiplantae</taxon>
        <taxon>Streptophyta</taxon>
        <taxon>Embryophyta</taxon>
        <taxon>Tracheophyta</taxon>
        <taxon>Spermatophyta</taxon>
        <taxon>Magnoliopsida</taxon>
        <taxon>Ranunculales</taxon>
        <taxon>Menispermaceae</taxon>
        <taxon>Menispermoideae</taxon>
        <taxon>Cissampelideae</taxon>
        <taxon>Stephania</taxon>
    </lineage>
</organism>
<feature type="region of interest" description="Disordered" evidence="4">
    <location>
        <begin position="355"/>
        <end position="387"/>
    </location>
</feature>
<dbReference type="PANTHER" id="PTHR46834">
    <property type="entry name" value="TRANSCRIPTION FACTOR BHLH91"/>
    <property type="match status" value="1"/>
</dbReference>
<dbReference type="InterPro" id="IPR036638">
    <property type="entry name" value="HLH_DNA-bd_sf"/>
</dbReference>
<dbReference type="Pfam" id="PF00010">
    <property type="entry name" value="HLH"/>
    <property type="match status" value="1"/>
</dbReference>
<dbReference type="GO" id="GO:0046983">
    <property type="term" value="F:protein dimerization activity"/>
    <property type="evidence" value="ECO:0007669"/>
    <property type="project" value="InterPro"/>
</dbReference>
<keyword evidence="1" id="KW-0805">Transcription regulation</keyword>
<dbReference type="InterPro" id="IPR011598">
    <property type="entry name" value="bHLH_dom"/>
</dbReference>
<reference evidence="6 7" key="1">
    <citation type="submission" date="2024-01" db="EMBL/GenBank/DDBJ databases">
        <title>Genome assemblies of Stephania.</title>
        <authorList>
            <person name="Yang L."/>
        </authorList>
    </citation>
    <scope>NUCLEOTIDE SEQUENCE [LARGE SCALE GENOMIC DNA]</scope>
    <source>
        <strain evidence="6">YNDBR</strain>
        <tissue evidence="6">Leaf</tissue>
    </source>
</reference>
<dbReference type="EMBL" id="JBBNAF010000008">
    <property type="protein sequence ID" value="KAK9120450.1"/>
    <property type="molecule type" value="Genomic_DNA"/>
</dbReference>
<dbReference type="FunFam" id="4.10.280.10:FF:000109">
    <property type="entry name" value="Transcription factor bHLH91-like"/>
    <property type="match status" value="1"/>
</dbReference>
<feature type="compositionally biased region" description="Basic and acidic residues" evidence="4">
    <location>
        <begin position="355"/>
        <end position="364"/>
    </location>
</feature>
<evidence type="ECO:0000259" key="5">
    <source>
        <dbReference type="PROSITE" id="PS50888"/>
    </source>
</evidence>